<dbReference type="Pfam" id="PF00680">
    <property type="entry name" value="RdRP_1"/>
    <property type="match status" value="1"/>
</dbReference>
<dbReference type="KEGG" id="vg:37629370"/>
<keyword evidence="4" id="KW-0693">Viral RNA replication</keyword>
<reference evidence="6 7" key="1">
    <citation type="journal article" date="2014" name="Virology">
        <title>Partitiviruses of a fungal forest pathogen have species-specific quantities of genome segments and transcripts.</title>
        <authorList>
            <person name="Jurvansuu J."/>
            <person name="Kashif M."/>
            <person name="Vaario L."/>
            <person name="Vainio E."/>
            <person name="Hantula J."/>
        </authorList>
    </citation>
    <scope>NUCLEOTIDE SEQUENCE [LARGE SCALE GENOMIC DNA]</scope>
    <source>
        <strain evidence="6 7">HetPV12-an1</strain>
    </source>
</reference>
<dbReference type="RefSeq" id="YP_009508051.1">
    <property type="nucleotide sequence ID" value="NC_038829.1"/>
</dbReference>
<keyword evidence="2" id="KW-0808">Transferase</keyword>
<evidence type="ECO:0000313" key="7">
    <source>
        <dbReference type="Proteomes" id="UP000243194"/>
    </source>
</evidence>
<dbReference type="SUPFAM" id="SSF56672">
    <property type="entry name" value="DNA/RNA polymerases"/>
    <property type="match status" value="1"/>
</dbReference>
<proteinExistence type="predicted"/>
<dbReference type="GO" id="GO:0003723">
    <property type="term" value="F:RNA binding"/>
    <property type="evidence" value="ECO:0007669"/>
    <property type="project" value="InterPro"/>
</dbReference>
<feature type="domain" description="RNA-directed RNA polymerase C-terminal" evidence="5">
    <location>
        <begin position="221"/>
        <end position="484"/>
    </location>
</feature>
<evidence type="ECO:0000256" key="4">
    <source>
        <dbReference type="ARBA" id="ARBA00022953"/>
    </source>
</evidence>
<dbReference type="EMBL" id="KF963175">
    <property type="protein sequence ID" value="AHL25151.1"/>
    <property type="molecule type" value="Genomic_RNA"/>
</dbReference>
<evidence type="ECO:0000313" key="6">
    <source>
        <dbReference type="EMBL" id="AHL25151.1"/>
    </source>
</evidence>
<reference evidence="6 7" key="2">
    <citation type="journal article" date="2015" name="Virus Res.">
        <title>Heterobasidion wood decay fungi host diverse and globally distributed viruses related to Helicobasidium mompa partitivirus V70.</title>
        <authorList>
            <person name="Kashif M."/>
            <person name="Hyder R."/>
            <person name="De Vega Perez D."/>
            <person name="Hantula J."/>
            <person name="Vainio E.J."/>
        </authorList>
    </citation>
    <scope>NUCLEOTIDE SEQUENCE [LARGE SCALE GENOMIC DNA]</scope>
    <source>
        <strain evidence="6 7">HetPV12-an1</strain>
    </source>
</reference>
<evidence type="ECO:0000256" key="2">
    <source>
        <dbReference type="ARBA" id="ARBA00022679"/>
    </source>
</evidence>
<protein>
    <submittedName>
        <fullName evidence="6">RNA-dependent RNA polymerase</fullName>
    </submittedName>
</protein>
<dbReference type="Proteomes" id="UP000243194">
    <property type="component" value="Genome"/>
</dbReference>
<evidence type="ECO:0000256" key="1">
    <source>
        <dbReference type="ARBA" id="ARBA00022484"/>
    </source>
</evidence>
<keyword evidence="1 6" id="KW-0696">RNA-directed RNA polymerase</keyword>
<dbReference type="GO" id="GO:0006351">
    <property type="term" value="P:DNA-templated transcription"/>
    <property type="evidence" value="ECO:0007669"/>
    <property type="project" value="InterPro"/>
</dbReference>
<sequence length="585" mass="68708">MQTLLSAVYSIRDAIFGKTLSEPHGLNVNFHFDGYVTDEIKTSIPPRVEMWYSDYQKFLNPIIRANFTGAEADKIINGYHHPVATIPFMVENLKKGDLSDHPVPHDEHYLRARKMAADAFRPPRPIRPVHFADLRFYNWNWHPNVEEPYYSNKRAQEYVQAAHTLGLTPDARMSFGNLRDYVFMDTRHYLHQIKRNEISNPKTLWPLMKIHVKPALTGTDEQKIRVIYGVSKRHVLPQCMFFWPLFRHYIENDTDPLLWGFETILGGMMKLNSLMHRLYFQTFVTVDWSGFDLRSLFSIQREIFDDWRTYFDFSNGYIPTVWYPNSTADPIQLERLWNWQRDACFNMPFVMPDKSVYRRLFRAIPSGLFVTQFLDSHYNYIMLLTILSAMGFDITIERIRILVQGDDSLKNLIFFIPANQHDNFKAEFQRLATYYFDHVARPEKTEIYNSPQGVTVLGYTNNNGFPTRDPIKLMAQLYHPRQVGERWKSVLMAKCAGFAYASAYNYPKVTATLKTVYYKLAAKGFSPAALRTQRDIVLFGEAKFQVPTDHFPTAEEVQRHLRVPYKRTEEDSESYFPMKHFLDFA</sequence>
<dbReference type="InterPro" id="IPR001205">
    <property type="entry name" value="RNA-dir_pol_C"/>
</dbReference>
<dbReference type="InterPro" id="IPR043502">
    <property type="entry name" value="DNA/RNA_pol_sf"/>
</dbReference>
<accession>W8NYS6</accession>
<evidence type="ECO:0000259" key="5">
    <source>
        <dbReference type="Pfam" id="PF00680"/>
    </source>
</evidence>
<dbReference type="GeneID" id="37629370"/>
<keyword evidence="7" id="KW-1185">Reference proteome</keyword>
<keyword evidence="3" id="KW-0548">Nucleotidyltransferase</keyword>
<evidence type="ECO:0000256" key="3">
    <source>
        <dbReference type="ARBA" id="ARBA00022695"/>
    </source>
</evidence>
<organism evidence="6 7">
    <name type="scientific">Heterobasidion partitivirus 12</name>
    <dbReference type="NCBI Taxonomy" id="1469905"/>
    <lineage>
        <taxon>Viruses</taxon>
        <taxon>Riboviria</taxon>
        <taxon>Orthornavirae</taxon>
        <taxon>Pisuviricota</taxon>
        <taxon>Duplopiviricetes</taxon>
        <taxon>Durnavirales</taxon>
        <taxon>Partitiviridae</taxon>
        <taxon>Alphapartitivirus</taxon>
        <taxon>Alphapartitivirus duodecimheterobasidion</taxon>
    </lineage>
</organism>
<dbReference type="GO" id="GO:0003968">
    <property type="term" value="F:RNA-directed RNA polymerase activity"/>
    <property type="evidence" value="ECO:0007669"/>
    <property type="project" value="UniProtKB-KW"/>
</dbReference>
<dbReference type="OrthoDB" id="5550at10239"/>
<name>W8NYS6_9VIRU</name>